<dbReference type="PROSITE" id="PS00392">
    <property type="entry name" value="DDC_GAD_HDC_YDC"/>
    <property type="match status" value="1"/>
</dbReference>
<evidence type="ECO:0000256" key="2">
    <source>
        <dbReference type="ARBA" id="ARBA00009533"/>
    </source>
</evidence>
<name>A0ABR0JW67_9EURO</name>
<dbReference type="InterPro" id="IPR015424">
    <property type="entry name" value="PyrdxlP-dep_Trfase"/>
</dbReference>
<dbReference type="Gene3D" id="3.40.640.10">
    <property type="entry name" value="Type I PLP-dependent aspartate aminotransferase-like (Major domain)"/>
    <property type="match status" value="1"/>
</dbReference>
<dbReference type="SUPFAM" id="SSF53383">
    <property type="entry name" value="PLP-dependent transferases"/>
    <property type="match status" value="1"/>
</dbReference>
<reference evidence="6 7" key="1">
    <citation type="submission" date="2023-08" db="EMBL/GenBank/DDBJ databases">
        <title>Black Yeasts Isolated from many extreme environments.</title>
        <authorList>
            <person name="Coleine C."/>
            <person name="Stajich J.E."/>
            <person name="Selbmann L."/>
        </authorList>
    </citation>
    <scope>NUCLEOTIDE SEQUENCE [LARGE SCALE GENOMIC DNA]</scope>
    <source>
        <strain evidence="6 7">CCFEE 5885</strain>
    </source>
</reference>
<dbReference type="InterPro" id="IPR015421">
    <property type="entry name" value="PyrdxlP-dep_Trfase_major"/>
</dbReference>
<evidence type="ECO:0000256" key="3">
    <source>
        <dbReference type="ARBA" id="ARBA00022898"/>
    </source>
</evidence>
<proteinExistence type="inferred from homology"/>
<dbReference type="PANTHER" id="PTHR11999:SF165">
    <property type="entry name" value="DECARBOXYLASE, PUTATIVE (AFU_ORTHOLOGUE AFUA_2G04980)-RELATED"/>
    <property type="match status" value="1"/>
</dbReference>
<evidence type="ECO:0000256" key="4">
    <source>
        <dbReference type="ARBA" id="ARBA00023239"/>
    </source>
</evidence>
<gene>
    <name evidence="6" type="ORF">LTR24_009752</name>
</gene>
<evidence type="ECO:0000256" key="1">
    <source>
        <dbReference type="ARBA" id="ARBA00001933"/>
    </source>
</evidence>
<protein>
    <recommendedName>
        <fullName evidence="8">Pyridoxal-dependent decarboxylase</fullName>
    </recommendedName>
</protein>
<comment type="similarity">
    <text evidence="2 5">Belongs to the group II decarboxylase family.</text>
</comment>
<keyword evidence="3 5" id="KW-0663">Pyridoxal phosphate</keyword>
<dbReference type="InterPro" id="IPR021115">
    <property type="entry name" value="Pyridoxal-P_BS"/>
</dbReference>
<dbReference type="Pfam" id="PF00282">
    <property type="entry name" value="Pyridoxal_deC"/>
    <property type="match status" value="1"/>
</dbReference>
<keyword evidence="4 5" id="KW-0456">Lyase</keyword>
<dbReference type="EMBL" id="JAVRRG010000233">
    <property type="protein sequence ID" value="KAK5075936.1"/>
    <property type="molecule type" value="Genomic_DNA"/>
</dbReference>
<dbReference type="InterPro" id="IPR015422">
    <property type="entry name" value="PyrdxlP-dep_Trfase_small"/>
</dbReference>
<dbReference type="Gene3D" id="3.90.1150.10">
    <property type="entry name" value="Aspartate Aminotransferase, domain 1"/>
    <property type="match status" value="1"/>
</dbReference>
<evidence type="ECO:0000313" key="6">
    <source>
        <dbReference type="EMBL" id="KAK5075936.1"/>
    </source>
</evidence>
<evidence type="ECO:0000256" key="5">
    <source>
        <dbReference type="RuleBase" id="RU000382"/>
    </source>
</evidence>
<keyword evidence="7" id="KW-1185">Reference proteome</keyword>
<comment type="caution">
    <text evidence="6">The sequence shown here is derived from an EMBL/GenBank/DDBJ whole genome shotgun (WGS) entry which is preliminary data.</text>
</comment>
<comment type="cofactor">
    <cofactor evidence="1 5">
        <name>pyridoxal 5'-phosphate</name>
        <dbReference type="ChEBI" id="CHEBI:597326"/>
    </cofactor>
</comment>
<evidence type="ECO:0008006" key="8">
    <source>
        <dbReference type="Google" id="ProtNLM"/>
    </source>
</evidence>
<organism evidence="6 7">
    <name type="scientific">Lithohypha guttulata</name>
    <dbReference type="NCBI Taxonomy" id="1690604"/>
    <lineage>
        <taxon>Eukaryota</taxon>
        <taxon>Fungi</taxon>
        <taxon>Dikarya</taxon>
        <taxon>Ascomycota</taxon>
        <taxon>Pezizomycotina</taxon>
        <taxon>Eurotiomycetes</taxon>
        <taxon>Chaetothyriomycetidae</taxon>
        <taxon>Chaetothyriales</taxon>
        <taxon>Trichomeriaceae</taxon>
        <taxon>Lithohypha</taxon>
    </lineage>
</organism>
<evidence type="ECO:0000313" key="7">
    <source>
        <dbReference type="Proteomes" id="UP001345013"/>
    </source>
</evidence>
<accession>A0ABR0JW67</accession>
<dbReference type="InterPro" id="IPR010977">
    <property type="entry name" value="Aromatic_deC"/>
</dbReference>
<sequence length="511" mass="55278">MESRSLIDILDDVKRIVNCTPSVAQENSLVLPKDIPALPQWASSLPDGPVPLNQAIERLTANVLPYLNAASLSTRYYGFVTGGVTPAALIADVLTSIYDQNVQVHLPSETIATEVEIAALNMLVEFFQLPKQEWTVGTAGSGGATFTTGATASNVLGLALGREYVLSEAAERATGKSLSVGEHGLLAVARAAQVDQVKVLSTLPHSSIAKAASVVGLGRSSIVSIAKEGTELAIDVDKLQSLAEDAEAQRVAYILAISAGEVNTGHFASNSANMMRQVRDICNKHSIWIHVDGAFGLFARILIGHKQSQDYQNITQGVRGLEFADSITADGHKLLNVPYDCGIFFTRHKALSVDTCQNGNAAYLSFSDGDSSIQSPLNIGLENSRRFRALPVYATLAAYGREGYCEMLIRQIGLARRLAVWIYEHESYELLPARLGKDEALAKTFIIVLFRAKDDTVNEKLVQRIKESGKMYVSGTSWADKPATRIAISNWRVDPEADVKVVQGVLDNVLH</sequence>
<dbReference type="Proteomes" id="UP001345013">
    <property type="component" value="Unassembled WGS sequence"/>
</dbReference>
<dbReference type="PANTHER" id="PTHR11999">
    <property type="entry name" value="GROUP II PYRIDOXAL-5-PHOSPHATE DECARBOXYLASE"/>
    <property type="match status" value="1"/>
</dbReference>
<dbReference type="InterPro" id="IPR002129">
    <property type="entry name" value="PyrdxlP-dep_de-COase"/>
</dbReference>